<dbReference type="CDD" id="cd02735">
    <property type="entry name" value="RNAP_I_Rpa1_C"/>
    <property type="match status" value="1"/>
</dbReference>
<feature type="domain" description="RNA polymerase Rpb1" evidence="10">
    <location>
        <begin position="69"/>
        <end position="254"/>
    </location>
</feature>
<sequence>SYDEPDEDDQRVLDNIDAELDELDNEAAKGRSGKRGSAAGGMEVDGSDEEGDGSDNDDESELARARRNHAAGVAKRQKRLRSHYEHVVGYDFVDNGSETYAEIQMQFPAATAKFLMLNLAEEAVRATVVNEIKGISAAYVNKPQFEDDTKLVIGTAGANIRGIWEASLMSLGAMTGTEGVQHEWADLNSLYSNDIAAILRVYGVEAARAAIVREISGVFGAYKIEIDSRHLSLVADYMTFEGGFKPFNRIGLSSSPAPFAKMSFESTCTFLQEAAVYGDFDDLRNPSSRIVMGQPVRSGTGAFDVLVDLAVPAQA</sequence>
<evidence type="ECO:0000256" key="6">
    <source>
        <dbReference type="ARBA" id="ARBA00023163"/>
    </source>
</evidence>
<organism evidence="11 12">
    <name type="scientific">Coemansia biformis</name>
    <dbReference type="NCBI Taxonomy" id="1286918"/>
    <lineage>
        <taxon>Eukaryota</taxon>
        <taxon>Fungi</taxon>
        <taxon>Fungi incertae sedis</taxon>
        <taxon>Zoopagomycota</taxon>
        <taxon>Kickxellomycotina</taxon>
        <taxon>Kickxellomycetes</taxon>
        <taxon>Kickxellales</taxon>
        <taxon>Kickxellaceae</taxon>
        <taxon>Coemansia</taxon>
    </lineage>
</organism>
<dbReference type="InterPro" id="IPR045867">
    <property type="entry name" value="DNA-dir_RpoC_beta_prime"/>
</dbReference>
<dbReference type="InterPro" id="IPR047107">
    <property type="entry name" value="DNA-dir_RNA_pol1_lsu_C"/>
</dbReference>
<dbReference type="GO" id="GO:0005736">
    <property type="term" value="C:RNA polymerase I complex"/>
    <property type="evidence" value="ECO:0007669"/>
    <property type="project" value="TreeGrafter"/>
</dbReference>
<dbReference type="GO" id="GO:0003899">
    <property type="term" value="F:DNA-directed RNA polymerase activity"/>
    <property type="evidence" value="ECO:0007669"/>
    <property type="project" value="UniProtKB-EC"/>
</dbReference>
<protein>
    <recommendedName>
        <fullName evidence="7">DNA-directed RNA polymerase I subunit RPA1</fullName>
        <ecNumber evidence="2">2.7.7.6</ecNumber>
    </recommendedName>
    <alternativeName>
        <fullName evidence="8">DNA-directed RNA polymerase I subunit rpa1</fullName>
    </alternativeName>
</protein>
<evidence type="ECO:0000313" key="11">
    <source>
        <dbReference type="EMBL" id="KAJ1732976.1"/>
    </source>
</evidence>
<evidence type="ECO:0000256" key="2">
    <source>
        <dbReference type="ARBA" id="ARBA00012418"/>
    </source>
</evidence>
<comment type="caution">
    <text evidence="11">The sequence shown here is derived from an EMBL/GenBank/DDBJ whole genome shotgun (WGS) entry which is preliminary data.</text>
</comment>
<dbReference type="Pfam" id="PF04998">
    <property type="entry name" value="RNA_pol_Rpb1_5"/>
    <property type="match status" value="1"/>
</dbReference>
<proteinExistence type="inferred from homology"/>
<dbReference type="SUPFAM" id="SSF64484">
    <property type="entry name" value="beta and beta-prime subunits of DNA dependent RNA-polymerase"/>
    <property type="match status" value="1"/>
</dbReference>
<evidence type="ECO:0000256" key="4">
    <source>
        <dbReference type="ARBA" id="ARBA00022679"/>
    </source>
</evidence>
<evidence type="ECO:0000256" key="8">
    <source>
        <dbReference type="ARBA" id="ARBA00074527"/>
    </source>
</evidence>
<dbReference type="AlphaFoldDB" id="A0A9W7Y9F3"/>
<feature type="region of interest" description="Disordered" evidence="9">
    <location>
        <begin position="1"/>
        <end position="61"/>
    </location>
</feature>
<feature type="compositionally biased region" description="Acidic residues" evidence="9">
    <location>
        <begin position="45"/>
        <end position="60"/>
    </location>
</feature>
<keyword evidence="5" id="KW-0548">Nucleotidyltransferase</keyword>
<gene>
    <name evidence="11" type="ORF">LPJ61_001781</name>
</gene>
<feature type="compositionally biased region" description="Acidic residues" evidence="9">
    <location>
        <begin position="16"/>
        <end position="25"/>
    </location>
</feature>
<keyword evidence="12" id="KW-1185">Reference proteome</keyword>
<evidence type="ECO:0000313" key="12">
    <source>
        <dbReference type="Proteomes" id="UP001143981"/>
    </source>
</evidence>
<name>A0A9W7Y9F3_9FUNG</name>
<reference evidence="11" key="1">
    <citation type="submission" date="2022-07" db="EMBL/GenBank/DDBJ databases">
        <title>Phylogenomic reconstructions and comparative analyses of Kickxellomycotina fungi.</title>
        <authorList>
            <person name="Reynolds N.K."/>
            <person name="Stajich J.E."/>
            <person name="Barry K."/>
            <person name="Grigoriev I.V."/>
            <person name="Crous P."/>
            <person name="Smith M.E."/>
        </authorList>
    </citation>
    <scope>NUCLEOTIDE SEQUENCE</scope>
    <source>
        <strain evidence="11">BCRC 34381</strain>
    </source>
</reference>
<accession>A0A9W7Y9F3</accession>
<dbReference type="GO" id="GO:0006351">
    <property type="term" value="P:DNA-templated transcription"/>
    <property type="evidence" value="ECO:0007669"/>
    <property type="project" value="InterPro"/>
</dbReference>
<dbReference type="EMBL" id="JANBOI010000178">
    <property type="protein sequence ID" value="KAJ1732976.1"/>
    <property type="molecule type" value="Genomic_DNA"/>
</dbReference>
<comment type="similarity">
    <text evidence="1">Belongs to the RNA polymerase beta' chain family.</text>
</comment>
<dbReference type="PANTHER" id="PTHR19376">
    <property type="entry name" value="DNA-DIRECTED RNA POLYMERASE"/>
    <property type="match status" value="1"/>
</dbReference>
<evidence type="ECO:0000259" key="10">
    <source>
        <dbReference type="Pfam" id="PF04998"/>
    </source>
</evidence>
<evidence type="ECO:0000256" key="5">
    <source>
        <dbReference type="ARBA" id="ARBA00022695"/>
    </source>
</evidence>
<dbReference type="InterPro" id="IPR007081">
    <property type="entry name" value="RNA_pol_Rpb1_5"/>
</dbReference>
<dbReference type="FunFam" id="1.10.150.390:FF:000005">
    <property type="entry name" value="DNA-directed RNA polymerase subunit"/>
    <property type="match status" value="1"/>
</dbReference>
<evidence type="ECO:0000256" key="9">
    <source>
        <dbReference type="SAM" id="MobiDB-lite"/>
    </source>
</evidence>
<keyword evidence="6" id="KW-0804">Transcription</keyword>
<dbReference type="GO" id="GO:0003677">
    <property type="term" value="F:DNA binding"/>
    <property type="evidence" value="ECO:0007669"/>
    <property type="project" value="InterPro"/>
</dbReference>
<feature type="non-terminal residue" evidence="11">
    <location>
        <position position="1"/>
    </location>
</feature>
<feature type="compositionally biased region" description="Low complexity" evidence="9">
    <location>
        <begin position="35"/>
        <end position="44"/>
    </location>
</feature>
<dbReference type="Gene3D" id="3.30.70.2850">
    <property type="match status" value="1"/>
</dbReference>
<dbReference type="PANTHER" id="PTHR19376:SF11">
    <property type="entry name" value="DNA-DIRECTED RNA POLYMERASE I SUBUNIT RPA1"/>
    <property type="match status" value="1"/>
</dbReference>
<dbReference type="EC" id="2.7.7.6" evidence="2"/>
<dbReference type="Gene3D" id="1.10.150.390">
    <property type="match status" value="1"/>
</dbReference>
<evidence type="ECO:0000256" key="1">
    <source>
        <dbReference type="ARBA" id="ARBA00006460"/>
    </source>
</evidence>
<dbReference type="Proteomes" id="UP001143981">
    <property type="component" value="Unassembled WGS sequence"/>
</dbReference>
<evidence type="ECO:0000256" key="7">
    <source>
        <dbReference type="ARBA" id="ARBA00074245"/>
    </source>
</evidence>
<keyword evidence="3" id="KW-0240">DNA-directed RNA polymerase</keyword>
<dbReference type="OrthoDB" id="270392at2759"/>
<keyword evidence="4" id="KW-0808">Transferase</keyword>
<evidence type="ECO:0000256" key="3">
    <source>
        <dbReference type="ARBA" id="ARBA00022478"/>
    </source>
</evidence>